<dbReference type="EMBL" id="JANEYF010001194">
    <property type="protein sequence ID" value="KAJ8965660.1"/>
    <property type="molecule type" value="Genomic_DNA"/>
</dbReference>
<dbReference type="InterPro" id="IPR050863">
    <property type="entry name" value="CenT-Element_Derived"/>
</dbReference>
<dbReference type="InterPro" id="IPR007889">
    <property type="entry name" value="HTH_Psq"/>
</dbReference>
<organism evidence="4 5">
    <name type="scientific">Rhamnusium bicolor</name>
    <dbReference type="NCBI Taxonomy" id="1586634"/>
    <lineage>
        <taxon>Eukaryota</taxon>
        <taxon>Metazoa</taxon>
        <taxon>Ecdysozoa</taxon>
        <taxon>Arthropoda</taxon>
        <taxon>Hexapoda</taxon>
        <taxon>Insecta</taxon>
        <taxon>Pterygota</taxon>
        <taxon>Neoptera</taxon>
        <taxon>Endopterygota</taxon>
        <taxon>Coleoptera</taxon>
        <taxon>Polyphaga</taxon>
        <taxon>Cucujiformia</taxon>
        <taxon>Chrysomeloidea</taxon>
        <taxon>Cerambycidae</taxon>
        <taxon>Lepturinae</taxon>
        <taxon>Rhagiini</taxon>
        <taxon>Rhamnusium</taxon>
    </lineage>
</organism>
<comment type="caution">
    <text evidence="4">The sequence shown here is derived from an EMBL/GenBank/DDBJ whole genome shotgun (WGS) entry which is preliminary data.</text>
</comment>
<sequence>MPFKTASKKYGIPRSTLQDKVKGRTQIEKKSGPETVLTKDEEQLLVNSLFHIASCGFPGTKDQLLDNVELLVKNLERPNKFTDGRPGLKWYEGFLARHPELTKRVSQNLTSSRANLSETRIRQWFAEVETYLRGAGYFELTSEPNRVFNWDETAFFLSPKGDKVLVRRGDKTVYSFINNDEKECLTTLITCSASGQLPPPMIIYSYKRVPKLVTEKVPKNWGIGRSENGWMTGESFFQYIANIFYPWLVEQKIKFPVILFMDGLLNTVHLQQEDNNDFELLESEIAEGTLIVFQSSGENWEGPVGDKNLFIIWKKIKSRLEKNTNLTELVTEAQSIIYNDEETNTDSTELVPNFEIQNNQETNEDLTELVPNYEIQQPNGETEIIDMLHVDNFSFPLILDTPTESINVPNIDKDIDDRITMKPINVINETNNDIDMDVNECDTVKPTNTVTNEANYNIVPAVATSSQWQEYFKTKEEKKRIEEEQKLKRKQAKEEKQQGEEEKKIQRQEERKRKQMELDNNRKKKTKSNDTHQISDPSETSKLTSDQVGNGAPEPFGTMMSQ</sequence>
<feature type="compositionally biased region" description="Basic and acidic residues" evidence="2">
    <location>
        <begin position="489"/>
        <end position="521"/>
    </location>
</feature>
<feature type="domain" description="HTH psq-type" evidence="3">
    <location>
        <begin position="1"/>
        <end position="27"/>
    </location>
</feature>
<comment type="subcellular location">
    <subcellularLocation>
        <location evidence="1">Nucleus</location>
    </subcellularLocation>
</comment>
<dbReference type="PROSITE" id="PS50960">
    <property type="entry name" value="HTH_PSQ"/>
    <property type="match status" value="1"/>
</dbReference>
<dbReference type="GO" id="GO:0003677">
    <property type="term" value="F:DNA binding"/>
    <property type="evidence" value="ECO:0007669"/>
    <property type="project" value="UniProtKB-UniRule"/>
</dbReference>
<keyword evidence="1" id="KW-0539">Nucleus</keyword>
<dbReference type="AlphaFoldDB" id="A0AAV8ZMV0"/>
<evidence type="ECO:0000259" key="3">
    <source>
        <dbReference type="PROSITE" id="PS50960"/>
    </source>
</evidence>
<reference evidence="4" key="1">
    <citation type="journal article" date="2023" name="Insect Mol. Biol.">
        <title>Genome sequencing provides insights into the evolution of gene families encoding plant cell wall-degrading enzymes in longhorned beetles.</title>
        <authorList>
            <person name="Shin N.R."/>
            <person name="Okamura Y."/>
            <person name="Kirsch R."/>
            <person name="Pauchet Y."/>
        </authorList>
    </citation>
    <scope>NUCLEOTIDE SEQUENCE</scope>
    <source>
        <strain evidence="4">RBIC_L_NR</strain>
    </source>
</reference>
<dbReference type="PANTHER" id="PTHR19303:SF74">
    <property type="entry name" value="POGO TRANSPOSABLE ELEMENT WITH KRAB DOMAIN"/>
    <property type="match status" value="1"/>
</dbReference>
<evidence type="ECO:0000313" key="5">
    <source>
        <dbReference type="Proteomes" id="UP001162156"/>
    </source>
</evidence>
<dbReference type="Proteomes" id="UP001162156">
    <property type="component" value="Unassembled WGS sequence"/>
</dbReference>
<evidence type="ECO:0000313" key="4">
    <source>
        <dbReference type="EMBL" id="KAJ8965660.1"/>
    </source>
</evidence>
<dbReference type="InterPro" id="IPR004875">
    <property type="entry name" value="DDE_SF_endonuclease_dom"/>
</dbReference>
<proteinExistence type="predicted"/>
<protein>
    <recommendedName>
        <fullName evidence="3">HTH psq-type domain-containing protein</fullName>
    </recommendedName>
</protein>
<feature type="compositionally biased region" description="Polar residues" evidence="2">
    <location>
        <begin position="531"/>
        <end position="548"/>
    </location>
</feature>
<keyword evidence="5" id="KW-1185">Reference proteome</keyword>
<dbReference type="Gene3D" id="1.10.10.60">
    <property type="entry name" value="Homeodomain-like"/>
    <property type="match status" value="1"/>
</dbReference>
<dbReference type="PANTHER" id="PTHR19303">
    <property type="entry name" value="TRANSPOSON"/>
    <property type="match status" value="1"/>
</dbReference>
<feature type="DNA-binding region" description="H-T-H motif" evidence="1">
    <location>
        <begin position="3"/>
        <end position="23"/>
    </location>
</feature>
<name>A0AAV8ZMV0_9CUCU</name>
<feature type="region of interest" description="Disordered" evidence="2">
    <location>
        <begin position="489"/>
        <end position="562"/>
    </location>
</feature>
<dbReference type="GO" id="GO:0005634">
    <property type="term" value="C:nucleus"/>
    <property type="evidence" value="ECO:0007669"/>
    <property type="project" value="UniProtKB-SubCell"/>
</dbReference>
<dbReference type="Pfam" id="PF03184">
    <property type="entry name" value="DDE_1"/>
    <property type="match status" value="1"/>
</dbReference>
<gene>
    <name evidence="4" type="ORF">NQ314_003977</name>
</gene>
<evidence type="ECO:0000256" key="2">
    <source>
        <dbReference type="SAM" id="MobiDB-lite"/>
    </source>
</evidence>
<keyword evidence="1" id="KW-0238">DNA-binding</keyword>
<accession>A0AAV8ZMV0</accession>
<evidence type="ECO:0000256" key="1">
    <source>
        <dbReference type="PROSITE-ProRule" id="PRU00320"/>
    </source>
</evidence>